<keyword evidence="4" id="KW-0235">DNA replication</keyword>
<gene>
    <name evidence="20" type="primary">mutT</name>
    <name evidence="20" type="ORF">I8J31_07720</name>
</gene>
<evidence type="ECO:0000256" key="13">
    <source>
        <dbReference type="ARBA" id="ARBA00040794"/>
    </source>
</evidence>
<keyword evidence="9" id="KW-0234">DNA repair</keyword>
<dbReference type="GO" id="GO:0006260">
    <property type="term" value="P:DNA replication"/>
    <property type="evidence" value="ECO:0007669"/>
    <property type="project" value="UniProtKB-KW"/>
</dbReference>
<feature type="binding site" evidence="18">
    <location>
        <position position="56"/>
    </location>
    <ligand>
        <name>Mg(2+)</name>
        <dbReference type="ChEBI" id="CHEBI:18420"/>
    </ligand>
</feature>
<dbReference type="EMBL" id="JAEMNX010000006">
    <property type="protein sequence ID" value="MBJ7537571.1"/>
    <property type="molecule type" value="Genomic_DNA"/>
</dbReference>
<evidence type="ECO:0000256" key="1">
    <source>
        <dbReference type="ARBA" id="ARBA00001946"/>
    </source>
</evidence>
<sequence>MKLVRVSAGIITRNDQVFIALRKPDQHQGDLWEFPGGKCDQDESPESALVRELEEECGIAVRRCVLFKTVSHDYGDKLVELFFFQVDDFEGEPSGQEGQEVRWVSMSHLLSYDFPEANKVIVEALTA</sequence>
<comment type="catalytic activity">
    <reaction evidence="11">
        <text>8-oxo-GTP + H2O = 8-oxo-GMP + diphosphate + H(+)</text>
        <dbReference type="Rhea" id="RHEA:67616"/>
        <dbReference type="ChEBI" id="CHEBI:15377"/>
        <dbReference type="ChEBI" id="CHEBI:15378"/>
        <dbReference type="ChEBI" id="CHEBI:33019"/>
        <dbReference type="ChEBI" id="CHEBI:143553"/>
        <dbReference type="ChEBI" id="CHEBI:145694"/>
    </reaction>
</comment>
<dbReference type="EC" id="3.6.1.55" evidence="12"/>
<dbReference type="InterPro" id="IPR000086">
    <property type="entry name" value="NUDIX_hydrolase_dom"/>
</dbReference>
<keyword evidence="6" id="KW-0227">DNA damage</keyword>
<dbReference type="PANTHER" id="PTHR47707">
    <property type="entry name" value="8-OXO-DGTP DIPHOSPHATASE"/>
    <property type="match status" value="1"/>
</dbReference>
<comment type="caution">
    <text evidence="20">The sequence shown here is derived from an EMBL/GenBank/DDBJ whole genome shotgun (WGS) entry which is preliminary data.</text>
</comment>
<evidence type="ECO:0000256" key="9">
    <source>
        <dbReference type="ARBA" id="ARBA00023204"/>
    </source>
</evidence>
<evidence type="ECO:0000256" key="14">
    <source>
        <dbReference type="ARBA" id="ARBA00041592"/>
    </source>
</evidence>
<evidence type="ECO:0000313" key="21">
    <source>
        <dbReference type="Proteomes" id="UP000628710"/>
    </source>
</evidence>
<dbReference type="GO" id="GO:0046872">
    <property type="term" value="F:metal ion binding"/>
    <property type="evidence" value="ECO:0007669"/>
    <property type="project" value="UniProtKB-KW"/>
</dbReference>
<evidence type="ECO:0000256" key="11">
    <source>
        <dbReference type="ARBA" id="ARBA00036904"/>
    </source>
</evidence>
<evidence type="ECO:0000256" key="6">
    <source>
        <dbReference type="ARBA" id="ARBA00022763"/>
    </source>
</evidence>
<dbReference type="FunFam" id="3.90.79.10:FF:000014">
    <property type="entry name" value="8-oxo-dGTP diphosphatase MutT"/>
    <property type="match status" value="1"/>
</dbReference>
<dbReference type="InterPro" id="IPR003561">
    <property type="entry name" value="Mutator_MutT"/>
</dbReference>
<accession>A0A934JKM9</accession>
<dbReference type="InterPro" id="IPR029119">
    <property type="entry name" value="MutY_C"/>
</dbReference>
<dbReference type="GO" id="GO:0044715">
    <property type="term" value="F:8-oxo-dGDP phosphatase activity"/>
    <property type="evidence" value="ECO:0007669"/>
    <property type="project" value="TreeGrafter"/>
</dbReference>
<evidence type="ECO:0000256" key="7">
    <source>
        <dbReference type="ARBA" id="ARBA00022801"/>
    </source>
</evidence>
<name>A0A934JKM9_9GAMM</name>
<dbReference type="PRINTS" id="PR00502">
    <property type="entry name" value="NUDIXFAMILY"/>
</dbReference>
<evidence type="ECO:0000256" key="2">
    <source>
        <dbReference type="ARBA" id="ARBA00005582"/>
    </source>
</evidence>
<dbReference type="InterPro" id="IPR047127">
    <property type="entry name" value="MutT-like"/>
</dbReference>
<dbReference type="AlphaFoldDB" id="A0A934JKM9"/>
<feature type="binding site" evidence="17">
    <location>
        <position position="27"/>
    </location>
    <ligand>
        <name>8-oxo-dGTP</name>
        <dbReference type="ChEBI" id="CHEBI:77896"/>
    </ligand>
</feature>
<dbReference type="SUPFAM" id="SSF55811">
    <property type="entry name" value="Nudix"/>
    <property type="match status" value="1"/>
</dbReference>
<dbReference type="GO" id="GO:0035539">
    <property type="term" value="F:8-oxo-7,8-dihydrodeoxyguanosine triphosphate pyrophosphatase activity"/>
    <property type="evidence" value="ECO:0007669"/>
    <property type="project" value="UniProtKB-EC"/>
</dbReference>
<dbReference type="GO" id="GO:0006281">
    <property type="term" value="P:DNA repair"/>
    <property type="evidence" value="ECO:0007669"/>
    <property type="project" value="UniProtKB-KW"/>
</dbReference>
<dbReference type="CDD" id="cd03425">
    <property type="entry name" value="NUDIX_MutT_NudA_like"/>
    <property type="match status" value="1"/>
</dbReference>
<comment type="cofactor">
    <cofactor evidence="1 18">
        <name>Mg(2+)</name>
        <dbReference type="ChEBI" id="CHEBI:18420"/>
    </cofactor>
</comment>
<dbReference type="NCBIfam" id="TIGR00586">
    <property type="entry name" value="mutt"/>
    <property type="match status" value="1"/>
</dbReference>
<organism evidence="20 21">
    <name type="scientific">Marinomonas transparens</name>
    <dbReference type="NCBI Taxonomy" id="2795388"/>
    <lineage>
        <taxon>Bacteria</taxon>
        <taxon>Pseudomonadati</taxon>
        <taxon>Pseudomonadota</taxon>
        <taxon>Gammaproteobacteria</taxon>
        <taxon>Oceanospirillales</taxon>
        <taxon>Oceanospirillaceae</taxon>
        <taxon>Marinomonas</taxon>
    </lineage>
</organism>
<evidence type="ECO:0000256" key="18">
    <source>
        <dbReference type="PIRSR" id="PIRSR603561-2"/>
    </source>
</evidence>
<comment type="similarity">
    <text evidence="2">Belongs to the Nudix hydrolase family.</text>
</comment>
<dbReference type="GO" id="GO:0008413">
    <property type="term" value="F:8-oxo-7,8-dihydroguanosine triphosphate pyrophosphatase activity"/>
    <property type="evidence" value="ECO:0007669"/>
    <property type="project" value="InterPro"/>
</dbReference>
<evidence type="ECO:0000256" key="10">
    <source>
        <dbReference type="ARBA" id="ARBA00035861"/>
    </source>
</evidence>
<keyword evidence="8 18" id="KW-0460">Magnesium</keyword>
<dbReference type="GO" id="GO:0044716">
    <property type="term" value="F:8-oxo-GDP phosphatase activity"/>
    <property type="evidence" value="ECO:0007669"/>
    <property type="project" value="TreeGrafter"/>
</dbReference>
<feature type="binding site" evidence="17">
    <location>
        <position position="118"/>
    </location>
    <ligand>
        <name>8-oxo-dGTP</name>
        <dbReference type="ChEBI" id="CHEBI:77896"/>
    </ligand>
</feature>
<dbReference type="InterPro" id="IPR020476">
    <property type="entry name" value="Nudix_hydrolase"/>
</dbReference>
<keyword evidence="7" id="KW-0378">Hydrolase</keyword>
<evidence type="ECO:0000256" key="17">
    <source>
        <dbReference type="PIRSR" id="PIRSR603561-1"/>
    </source>
</evidence>
<evidence type="ECO:0000256" key="15">
    <source>
        <dbReference type="ARBA" id="ARBA00041979"/>
    </source>
</evidence>
<reference evidence="20" key="1">
    <citation type="submission" date="2020-12" db="EMBL/GenBank/DDBJ databases">
        <title>Marinomonas arctica sp. nov., a psychrotolerant bacterium isolated from the Arctic.</title>
        <authorList>
            <person name="Zhang Y."/>
        </authorList>
    </citation>
    <scope>NUCLEOTIDE SEQUENCE</scope>
    <source>
        <strain evidence="20">C1424</strain>
    </source>
</reference>
<evidence type="ECO:0000256" key="3">
    <source>
        <dbReference type="ARBA" id="ARBA00022457"/>
    </source>
</evidence>
<dbReference type="RefSeq" id="WP_199467712.1">
    <property type="nucleotide sequence ID" value="NZ_JAEMNX010000006.1"/>
</dbReference>
<feature type="binding site" evidence="17">
    <location>
        <position position="22"/>
    </location>
    <ligand>
        <name>8-oxo-dGTP</name>
        <dbReference type="ChEBI" id="CHEBI:77896"/>
    </ligand>
</feature>
<dbReference type="InterPro" id="IPR015797">
    <property type="entry name" value="NUDIX_hydrolase-like_dom_sf"/>
</dbReference>
<evidence type="ECO:0000256" key="8">
    <source>
        <dbReference type="ARBA" id="ARBA00022842"/>
    </source>
</evidence>
<evidence type="ECO:0000256" key="16">
    <source>
        <dbReference type="ARBA" id="ARBA00042798"/>
    </source>
</evidence>
<dbReference type="PROSITE" id="PS51462">
    <property type="entry name" value="NUDIX"/>
    <property type="match status" value="1"/>
</dbReference>
<feature type="binding site" evidence="18">
    <location>
        <position position="36"/>
    </location>
    <ligand>
        <name>Mg(2+)</name>
        <dbReference type="ChEBI" id="CHEBI:18420"/>
    </ligand>
</feature>
<evidence type="ECO:0000259" key="19">
    <source>
        <dbReference type="PROSITE" id="PS51462"/>
    </source>
</evidence>
<proteinExistence type="inferred from homology"/>
<keyword evidence="5 18" id="KW-0479">Metal-binding</keyword>
<evidence type="ECO:0000256" key="12">
    <source>
        <dbReference type="ARBA" id="ARBA00038905"/>
    </source>
</evidence>
<keyword evidence="21" id="KW-1185">Reference proteome</keyword>
<evidence type="ECO:0000256" key="4">
    <source>
        <dbReference type="ARBA" id="ARBA00022705"/>
    </source>
</evidence>
<dbReference type="PANTHER" id="PTHR47707:SF1">
    <property type="entry name" value="NUDIX HYDROLASE FAMILY PROTEIN"/>
    <property type="match status" value="1"/>
</dbReference>
<feature type="binding site" evidence="17">
    <location>
        <begin position="33"/>
        <end position="36"/>
    </location>
    <ligand>
        <name>8-oxo-dGTP</name>
        <dbReference type="ChEBI" id="CHEBI:77896"/>
    </ligand>
</feature>
<evidence type="ECO:0000256" key="5">
    <source>
        <dbReference type="ARBA" id="ARBA00022723"/>
    </source>
</evidence>
<protein>
    <recommendedName>
        <fullName evidence="13">8-oxo-dGTP diphosphatase</fullName>
        <ecNumber evidence="12">3.6.1.55</ecNumber>
    </recommendedName>
    <alternativeName>
        <fullName evidence="16">7,8-dihydro-8-oxoguanine-triphosphatase</fullName>
    </alternativeName>
    <alternativeName>
        <fullName evidence="15">Mutator protein MutT</fullName>
    </alternativeName>
    <alternativeName>
        <fullName evidence="14">dGTP pyrophosphohydrolase</fullName>
    </alternativeName>
</protein>
<keyword evidence="3" id="KW-0515">Mutator protein</keyword>
<dbReference type="Pfam" id="PF14815">
    <property type="entry name" value="NUDIX_4"/>
    <property type="match status" value="1"/>
</dbReference>
<feature type="domain" description="Nudix hydrolase" evidence="19">
    <location>
        <begin position="2"/>
        <end position="127"/>
    </location>
</feature>
<dbReference type="Gene3D" id="3.90.79.10">
    <property type="entry name" value="Nucleoside Triphosphate Pyrophosphohydrolase"/>
    <property type="match status" value="1"/>
</dbReference>
<dbReference type="Proteomes" id="UP000628710">
    <property type="component" value="Unassembled WGS sequence"/>
</dbReference>
<dbReference type="PROSITE" id="PS00893">
    <property type="entry name" value="NUDIX_BOX"/>
    <property type="match status" value="1"/>
</dbReference>
<dbReference type="InterPro" id="IPR020084">
    <property type="entry name" value="NUDIX_hydrolase_CS"/>
</dbReference>
<comment type="catalytic activity">
    <reaction evidence="10">
        <text>8-oxo-dGTP + H2O = 8-oxo-dGMP + diphosphate + H(+)</text>
        <dbReference type="Rhea" id="RHEA:31575"/>
        <dbReference type="ChEBI" id="CHEBI:15377"/>
        <dbReference type="ChEBI" id="CHEBI:15378"/>
        <dbReference type="ChEBI" id="CHEBI:33019"/>
        <dbReference type="ChEBI" id="CHEBI:63224"/>
        <dbReference type="ChEBI" id="CHEBI:77896"/>
        <dbReference type="EC" id="3.6.1.55"/>
    </reaction>
</comment>
<evidence type="ECO:0000313" key="20">
    <source>
        <dbReference type="EMBL" id="MBJ7537571.1"/>
    </source>
</evidence>